<dbReference type="Pfam" id="PF05970">
    <property type="entry name" value="PIF1"/>
    <property type="match status" value="1"/>
</dbReference>
<dbReference type="InterPro" id="IPR029491">
    <property type="entry name" value="Helicase_HTH"/>
</dbReference>
<organism evidence="2 3">
    <name type="scientific">Riemerella anatipestifer</name>
    <name type="common">Moraxella anatipestifer</name>
    <dbReference type="NCBI Taxonomy" id="34085"/>
    <lineage>
        <taxon>Bacteria</taxon>
        <taxon>Pseudomonadati</taxon>
        <taxon>Bacteroidota</taxon>
        <taxon>Flavobacteriia</taxon>
        <taxon>Flavobacteriales</taxon>
        <taxon>Weeksellaceae</taxon>
        <taxon>Riemerella</taxon>
    </lineage>
</organism>
<dbReference type="InterPro" id="IPR010285">
    <property type="entry name" value="DNA_helicase_pif1-like_DEAD"/>
</dbReference>
<dbReference type="FunFam" id="3.40.50.300:FF:001498">
    <property type="entry name" value="ATP-dependent DNA helicase"/>
    <property type="match status" value="1"/>
</dbReference>
<dbReference type="AlphaFoldDB" id="A0A1S7DT08"/>
<dbReference type="EMBL" id="CP011859">
    <property type="protein sequence ID" value="AQY22244.1"/>
    <property type="molecule type" value="Genomic_DNA"/>
</dbReference>
<name>A0A1S7DT08_RIEAN</name>
<dbReference type="PANTHER" id="PTHR47642:SF5">
    <property type="entry name" value="ATP-DEPENDENT DNA HELICASE"/>
    <property type="match status" value="1"/>
</dbReference>
<reference evidence="2 3" key="1">
    <citation type="submission" date="2015-06" db="EMBL/GenBank/DDBJ databases">
        <title>R. anatipestifer strain HXb2 is the most virulent strain so far, and the genome sequence would help us uncover the pathogenesis.</title>
        <authorList>
            <person name="Hu Q."/>
            <person name="Qi J."/>
            <person name="Bo H."/>
            <person name="Liu G."/>
            <person name="Tao M."/>
            <person name="Ding Y."/>
            <person name="Xue Y."/>
        </authorList>
    </citation>
    <scope>NUCLEOTIDE SEQUENCE [LARGE SCALE GENOMIC DNA]</scope>
    <source>
        <strain evidence="2 3">HXb2</strain>
    </source>
</reference>
<dbReference type="Pfam" id="PF14493">
    <property type="entry name" value="HTH_40"/>
    <property type="match status" value="1"/>
</dbReference>
<feature type="domain" description="AAA+ ATPase" evidence="1">
    <location>
        <begin position="17"/>
        <end position="269"/>
    </location>
</feature>
<evidence type="ECO:0000259" key="1">
    <source>
        <dbReference type="SMART" id="SM00382"/>
    </source>
</evidence>
<evidence type="ECO:0000313" key="2">
    <source>
        <dbReference type="EMBL" id="AQY22244.1"/>
    </source>
</evidence>
<dbReference type="InterPro" id="IPR027417">
    <property type="entry name" value="P-loop_NTPase"/>
</dbReference>
<dbReference type="InterPro" id="IPR051055">
    <property type="entry name" value="PIF1_helicase"/>
</dbReference>
<dbReference type="SMART" id="SM00382">
    <property type="entry name" value="AAA"/>
    <property type="match status" value="1"/>
</dbReference>
<dbReference type="CDD" id="cd18809">
    <property type="entry name" value="SF1_C_RecD"/>
    <property type="match status" value="1"/>
</dbReference>
<accession>A0A1S7DT08</accession>
<dbReference type="PANTHER" id="PTHR47642">
    <property type="entry name" value="ATP-DEPENDENT DNA HELICASE"/>
    <property type="match status" value="1"/>
</dbReference>
<gene>
    <name evidence="2" type="ORF">AB406_1297</name>
</gene>
<evidence type="ECO:0000313" key="3">
    <source>
        <dbReference type="Proteomes" id="UP000189883"/>
    </source>
</evidence>
<protein>
    <submittedName>
        <fullName evidence="2">AAA ATPase</fullName>
    </submittedName>
</protein>
<dbReference type="Gene3D" id="3.40.50.300">
    <property type="entry name" value="P-loop containing nucleotide triphosphate hydrolases"/>
    <property type="match status" value="2"/>
</dbReference>
<dbReference type="GO" id="GO:0003678">
    <property type="term" value="F:DNA helicase activity"/>
    <property type="evidence" value="ECO:0007669"/>
    <property type="project" value="InterPro"/>
</dbReference>
<dbReference type="Proteomes" id="UP000189883">
    <property type="component" value="Chromosome"/>
</dbReference>
<dbReference type="GO" id="GO:0000723">
    <property type="term" value="P:telomere maintenance"/>
    <property type="evidence" value="ECO:0007669"/>
    <property type="project" value="InterPro"/>
</dbReference>
<dbReference type="InterPro" id="IPR003593">
    <property type="entry name" value="AAA+_ATPase"/>
</dbReference>
<sequence length="714" mass="83157">MYFWGMNSEVFQLIEHTNRNIFLTGKAGTGKTTFLNYFVKNTKKSHIVVAPTGIAAINAGGVTIHSMFGLPLRPFFPTTERIDSHLGNNIPDLVKHFKYRSSKLKLLREVEIIIIDEVSMLRADVLDMMDFSLRHIRRNGLPFGGVQMLFIGDLYQLPPVVRDEHSLQRYYASPFFFSAHALSGIDLVTVELTKVYRQQDETFLNILNEIREGNLSEDNYEKLNSRYISDFDPKDETYVYLTSHNRMADSINKERLEALGGRSYFYRAEVRDDFNEHQYPNEEILELKVGAQVMFIRNDASPEKRYFNGKLAEVTALDQDEIKVIIDGEDEEFTIKHELWEQKRYFLDKDKNIREEVLGSFKQYPIRLAWAVTIHKSQGLTFDRLIVDAGQSFASGQVYVALSRCRTLEGIVLKSQISKAVIFNDQRVAEFQKETNANDRISEIIKSEKHDYSVGKVLRRIDCNWFTKALEEWYNQALVTRDLDKNKAKKIYLSVKPQIENWVKIFEKLERVLKQKTQKFIKGEEQWDEIEAKAKGAVNYFFTQTLEHFFTPFKDFYAETKGVKGLKTYNAEIKLLLDDLEDYLNDLKSVFLIDTPLFDETNEKSITTEIKKVPTHVLTYQLFEDGKTIGEIAKERGLVISTVYGHLAKFAEQGLLDLSRLISAEKIKTFEETFKQAPQGTLSEWKKVLPDDFEYHEIRLLDNHYRYLEHKEED</sequence>
<dbReference type="SUPFAM" id="SSF52540">
    <property type="entry name" value="P-loop containing nucleoside triphosphate hydrolases"/>
    <property type="match status" value="2"/>
</dbReference>
<dbReference type="GO" id="GO:0006281">
    <property type="term" value="P:DNA repair"/>
    <property type="evidence" value="ECO:0007669"/>
    <property type="project" value="InterPro"/>
</dbReference>
<proteinExistence type="predicted"/>